<sequence>MTLRTRNLLLTVGGTLSFVLMLLVVAPFALAAVVTGVGVMVFSVGRDGAENRQPWPTNKRSMTLGAVGFTGGVVLLALALYRP</sequence>
<feature type="transmembrane region" description="Helical" evidence="1">
    <location>
        <begin position="62"/>
        <end position="81"/>
    </location>
</feature>
<reference evidence="2" key="1">
    <citation type="submission" date="2023-06" db="EMBL/GenBank/DDBJ databases">
        <title>MT1 and MT2 Draft Genomes of Novel Species.</title>
        <authorList>
            <person name="Venkateswaran K."/>
        </authorList>
    </citation>
    <scope>NUCLEOTIDE SEQUENCE</scope>
    <source>
        <strain evidence="2">F6_8S_P_1B</strain>
    </source>
</reference>
<evidence type="ECO:0000313" key="3">
    <source>
        <dbReference type="Proteomes" id="UP001174208"/>
    </source>
</evidence>
<comment type="caution">
    <text evidence="2">The sequence shown here is derived from an EMBL/GenBank/DDBJ whole genome shotgun (WGS) entry which is preliminary data.</text>
</comment>
<accession>A0ABT8KCD7</accession>
<keyword evidence="3" id="KW-1185">Reference proteome</keyword>
<proteinExistence type="predicted"/>
<dbReference type="RefSeq" id="WP_301208766.1">
    <property type="nucleotide sequence ID" value="NZ_JAROCF010000001.1"/>
</dbReference>
<dbReference type="EMBL" id="JAROCF010000001">
    <property type="protein sequence ID" value="MDN4615123.1"/>
    <property type="molecule type" value="Genomic_DNA"/>
</dbReference>
<dbReference type="Proteomes" id="UP001174208">
    <property type="component" value="Unassembled WGS sequence"/>
</dbReference>
<evidence type="ECO:0000256" key="1">
    <source>
        <dbReference type="SAM" id="Phobius"/>
    </source>
</evidence>
<gene>
    <name evidence="2" type="ORF">P5G50_11750</name>
</gene>
<protein>
    <recommendedName>
        <fullName evidence="4">DUF4190 domain-containing protein</fullName>
    </recommendedName>
</protein>
<name>A0ABT8KCD7_9MICO</name>
<organism evidence="2 3">
    <name type="scientific">Leifsonia williamsii</name>
    <dbReference type="NCBI Taxonomy" id="3035919"/>
    <lineage>
        <taxon>Bacteria</taxon>
        <taxon>Bacillati</taxon>
        <taxon>Actinomycetota</taxon>
        <taxon>Actinomycetes</taxon>
        <taxon>Micrococcales</taxon>
        <taxon>Microbacteriaceae</taxon>
        <taxon>Leifsonia</taxon>
    </lineage>
</organism>
<evidence type="ECO:0000313" key="2">
    <source>
        <dbReference type="EMBL" id="MDN4615123.1"/>
    </source>
</evidence>
<keyword evidence="1" id="KW-0812">Transmembrane</keyword>
<keyword evidence="1" id="KW-1133">Transmembrane helix</keyword>
<keyword evidence="1" id="KW-0472">Membrane</keyword>
<evidence type="ECO:0008006" key="4">
    <source>
        <dbReference type="Google" id="ProtNLM"/>
    </source>
</evidence>